<evidence type="ECO:0008006" key="6">
    <source>
        <dbReference type="Google" id="ProtNLM"/>
    </source>
</evidence>
<sequence length="344" mass="38803">MKLNTKKEIRQYVGDTGQLFGIRKYVLTDGRSKGVNAIHINNGVGLEFTVLLDRCLDISDLSFKGINCSYLSKTGIVAPEYFEFGRDGFLRNFFAGFLTTCGLRNVGIPSTDQNETHCQHGRIGNIAGEEICANTTWEDDVPVMSISGKMREAVVFGEHLTLSRKIICKYGENRIIIRNTVENLGFRNERLMLLFHFNLGYPLLDEDAILISPTEQLTPRNAEAEKGVADYRRCQKPTPGYQEQVFFHRLKADTRGNTSVALVNKKIQMALKISFNTHQFFNFTQWKQMGEGEYVMGLEPCNCCLEGRADAQGKEIAEYLAPGELRNFDITIDLLSGEEAEKLI</sequence>
<dbReference type="Pfam" id="PF14486">
    <property type="entry name" value="DUF4432"/>
    <property type="match status" value="1"/>
</dbReference>
<comment type="subunit">
    <text evidence="2">Monomer.</text>
</comment>
<evidence type="ECO:0000256" key="1">
    <source>
        <dbReference type="ARBA" id="ARBA00001913"/>
    </source>
</evidence>
<evidence type="ECO:0000313" key="5">
    <source>
        <dbReference type="Proteomes" id="UP000324575"/>
    </source>
</evidence>
<evidence type="ECO:0000256" key="2">
    <source>
        <dbReference type="ARBA" id="ARBA00011245"/>
    </source>
</evidence>
<dbReference type="AlphaFoldDB" id="A0A5M8NZA9"/>
<organism evidence="4 5">
    <name type="scientific">Candidatus Ordinivivax streblomastigis</name>
    <dbReference type="NCBI Taxonomy" id="2540710"/>
    <lineage>
        <taxon>Bacteria</taxon>
        <taxon>Pseudomonadati</taxon>
        <taxon>Bacteroidota</taxon>
        <taxon>Bacteroidia</taxon>
        <taxon>Bacteroidales</taxon>
        <taxon>Candidatus Ordinivivax</taxon>
    </lineage>
</organism>
<proteinExistence type="predicted"/>
<comment type="caution">
    <text evidence="4">The sequence shown here is derived from an EMBL/GenBank/DDBJ whole genome shotgun (WGS) entry which is preliminary data.</text>
</comment>
<dbReference type="CDD" id="cd09023">
    <property type="entry name" value="Aldose_epim_Ec_c4013"/>
    <property type="match status" value="1"/>
</dbReference>
<evidence type="ECO:0000313" key="4">
    <source>
        <dbReference type="EMBL" id="KAA6301497.1"/>
    </source>
</evidence>
<gene>
    <name evidence="4" type="ORF">EZS26_002371</name>
</gene>
<dbReference type="Proteomes" id="UP000324575">
    <property type="component" value="Unassembled WGS sequence"/>
</dbReference>
<name>A0A5M8NZA9_9BACT</name>
<protein>
    <recommendedName>
        <fullName evidence="6">DUF4432 family protein</fullName>
    </recommendedName>
</protein>
<dbReference type="Gene3D" id="2.70.98.10">
    <property type="match status" value="1"/>
</dbReference>
<keyword evidence="3" id="KW-0106">Calcium</keyword>
<dbReference type="EMBL" id="SNRX01000018">
    <property type="protein sequence ID" value="KAA6301497.1"/>
    <property type="molecule type" value="Genomic_DNA"/>
</dbReference>
<dbReference type="InterPro" id="IPR014718">
    <property type="entry name" value="GH-type_carb-bd"/>
</dbReference>
<dbReference type="InterPro" id="IPR027839">
    <property type="entry name" value="DUF4432"/>
</dbReference>
<reference evidence="4 5" key="1">
    <citation type="submission" date="2019-03" db="EMBL/GenBank/DDBJ databases">
        <title>Single cell metagenomics reveals metabolic interactions within the superorganism composed of flagellate Streblomastix strix and complex community of Bacteroidetes bacteria on its surface.</title>
        <authorList>
            <person name="Treitli S.C."/>
            <person name="Kolisko M."/>
            <person name="Husnik F."/>
            <person name="Keeling P."/>
            <person name="Hampl V."/>
        </authorList>
    </citation>
    <scope>NUCLEOTIDE SEQUENCE [LARGE SCALE GENOMIC DNA]</scope>
    <source>
        <strain evidence="4">St1</strain>
    </source>
</reference>
<comment type="cofactor">
    <cofactor evidence="1">
        <name>Ca(2+)</name>
        <dbReference type="ChEBI" id="CHEBI:29108"/>
    </cofactor>
</comment>
<accession>A0A5M8NZA9</accession>
<evidence type="ECO:0000256" key="3">
    <source>
        <dbReference type="ARBA" id="ARBA00022837"/>
    </source>
</evidence>
<dbReference type="GO" id="GO:0030246">
    <property type="term" value="F:carbohydrate binding"/>
    <property type="evidence" value="ECO:0007669"/>
    <property type="project" value="InterPro"/>
</dbReference>